<dbReference type="EMBL" id="MN738839">
    <property type="protein sequence ID" value="QHT39182.1"/>
    <property type="molecule type" value="Genomic_DNA"/>
</dbReference>
<evidence type="ECO:0000313" key="2">
    <source>
        <dbReference type="EMBL" id="QHT39182.1"/>
    </source>
</evidence>
<proteinExistence type="predicted"/>
<sequence length="81" mass="9048">MPLLNLSKYKNIFGAPGTGVHKYKFKGTAIVDYFLTIAGAFIITYFTDIPLVITTIGLFLIGIVLHYLFGIQTQVLKFIFS</sequence>
<accession>A0A6C0FD96</accession>
<name>A0A6C0FD96_9ZZZZ</name>
<reference evidence="2" key="1">
    <citation type="journal article" date="2020" name="Nature">
        <title>Giant virus diversity and host interactions through global metagenomics.</title>
        <authorList>
            <person name="Schulz F."/>
            <person name="Roux S."/>
            <person name="Paez-Espino D."/>
            <person name="Jungbluth S."/>
            <person name="Walsh D.A."/>
            <person name="Denef V.J."/>
            <person name="McMahon K.D."/>
            <person name="Konstantinidis K.T."/>
            <person name="Eloe-Fadrosh E.A."/>
            <person name="Kyrpides N.C."/>
            <person name="Woyke T."/>
        </authorList>
    </citation>
    <scope>NUCLEOTIDE SEQUENCE</scope>
    <source>
        <strain evidence="2">GVMAG-S-ERX556126-94</strain>
    </source>
</reference>
<dbReference type="AlphaFoldDB" id="A0A6C0FD96"/>
<organism evidence="2">
    <name type="scientific">viral metagenome</name>
    <dbReference type="NCBI Taxonomy" id="1070528"/>
    <lineage>
        <taxon>unclassified sequences</taxon>
        <taxon>metagenomes</taxon>
        <taxon>organismal metagenomes</taxon>
    </lineage>
</organism>
<protein>
    <submittedName>
        <fullName evidence="2">Uncharacterized protein</fullName>
    </submittedName>
</protein>
<keyword evidence="1" id="KW-0812">Transmembrane</keyword>
<feature type="transmembrane region" description="Helical" evidence="1">
    <location>
        <begin position="52"/>
        <end position="71"/>
    </location>
</feature>
<evidence type="ECO:0000256" key="1">
    <source>
        <dbReference type="SAM" id="Phobius"/>
    </source>
</evidence>
<keyword evidence="1" id="KW-0472">Membrane</keyword>
<keyword evidence="1" id="KW-1133">Transmembrane helix</keyword>
<feature type="transmembrane region" description="Helical" evidence="1">
    <location>
        <begin position="29"/>
        <end position="46"/>
    </location>
</feature>